<dbReference type="KEGG" id="vg:62681147"/>
<dbReference type="PANTHER" id="PTHR10133:SF27">
    <property type="entry name" value="DNA POLYMERASE NU"/>
    <property type="match status" value="1"/>
</dbReference>
<evidence type="ECO:0000259" key="3">
    <source>
        <dbReference type="SMART" id="SM00482"/>
    </source>
</evidence>
<dbReference type="Proteomes" id="UP000502753">
    <property type="component" value="Segment"/>
</dbReference>
<evidence type="ECO:0000256" key="2">
    <source>
        <dbReference type="ARBA" id="ARBA00023109"/>
    </source>
</evidence>
<protein>
    <submittedName>
        <fullName evidence="4">DNA polymerase I family A</fullName>
    </submittedName>
</protein>
<proteinExistence type="predicted"/>
<dbReference type="GO" id="GO:0003677">
    <property type="term" value="F:DNA binding"/>
    <property type="evidence" value="ECO:0007669"/>
    <property type="project" value="InterPro"/>
</dbReference>
<dbReference type="SUPFAM" id="SSF56672">
    <property type="entry name" value="DNA/RNA polymerases"/>
    <property type="match status" value="1"/>
</dbReference>
<dbReference type="GO" id="GO:0003887">
    <property type="term" value="F:DNA-directed DNA polymerase activity"/>
    <property type="evidence" value="ECO:0007669"/>
    <property type="project" value="InterPro"/>
</dbReference>
<sequence length="684" mass="78298">MPDHIRLDYESRSRTDLPTAGLARYVRDPTTQVLMASWEENDSGKIDFWDIRQGRRPPKPLIDAIRDPKVIKWAFNAQFERNMTEHVLGIKTPYSSWRCTMVLAYMLGFSGDLAMIGRLVGLPEEMLKSKEGSKLISRFSKPRKPTKADPREWHDWTTHPEEFDSFGGYNRQDVRAESAIGRRLGNTEKYPILESEWDLYALDQYINDTGVTVNAEFARMALEVAERRKPILFEEMRDITGLSNPNSVSQLLPWLGERGYHFSDMQSETVKQALREADELGLPEEVRRVLKLRQNVSKSSLGKYNTMLSTMTEEDNKYRYSLQMWGASRTGRWAGRGVQLHNLPRTPKMLEDEYMQDVAIEMVKKGDMEGLELLVGEPMDALVGLIRSAFIPTPGYRFVVSDLASIESVVIGWLTDCKWFMDTLHAGRDLYRAFAAEWLKIPYEETKPHRSKAKPATLGAGYGLGGGKFDPIKKKKNGLWAYGEGMGVFMTQQEAHASVNAFRELCPEIVSYWRQLEDAAKTCIKERRSVKCGKVTFEFRKPFMAIVLPSGRRLYYFKPFLKKKTVEYTDKHTGEIKTFESQEILYYGKDGPKWGLQHTYGGKLVENIVQAIARDVLAGGLKRAHEDGFGIPFHVHDEIITEVPVDDEERNLDRLRQHMTAPIPWAPGLPLGAAGWEGFHYRKD</sequence>
<dbReference type="PANTHER" id="PTHR10133">
    <property type="entry name" value="DNA POLYMERASE I"/>
    <property type="match status" value="1"/>
</dbReference>
<evidence type="ECO:0000313" key="5">
    <source>
        <dbReference type="Proteomes" id="UP000502753"/>
    </source>
</evidence>
<dbReference type="InterPro" id="IPR001098">
    <property type="entry name" value="DNA-dir_DNA_pol_A_palm_dom"/>
</dbReference>
<dbReference type="GeneID" id="62681147"/>
<feature type="domain" description="DNA-directed DNA polymerase family A palm" evidence="3">
    <location>
        <begin position="385"/>
        <end position="647"/>
    </location>
</feature>
<name>A0A6M3YKF8_9CAUD</name>
<reference evidence="4 5" key="1">
    <citation type="submission" date="2020-04" db="EMBL/GenBank/DDBJ databases">
        <title>Characterization and complete genome analysis of a novel phage JC01 infecting Cronobacter sakazakii.</title>
        <authorList>
            <person name="Jiang J."/>
            <person name="Zhao C."/>
            <person name="Tie D."/>
            <person name="Li Z."/>
        </authorList>
    </citation>
    <scope>NUCLEOTIDE SEQUENCE [LARGE SCALE GENOMIC DNA]</scope>
</reference>
<dbReference type="GO" id="GO:0006302">
    <property type="term" value="P:double-strand break repair"/>
    <property type="evidence" value="ECO:0007669"/>
    <property type="project" value="TreeGrafter"/>
</dbReference>
<accession>A0A6M3YKF8</accession>
<evidence type="ECO:0000313" key="4">
    <source>
        <dbReference type="EMBL" id="QJI52226.1"/>
    </source>
</evidence>
<dbReference type="InterPro" id="IPR002298">
    <property type="entry name" value="DNA_polymerase_A"/>
</dbReference>
<organism evidence="4 5">
    <name type="scientific">Cronobacter phage JC01</name>
    <dbReference type="NCBI Taxonomy" id="2729575"/>
    <lineage>
        <taxon>Viruses</taxon>
        <taxon>Duplodnaviria</taxon>
        <taxon>Heunggongvirae</taxon>
        <taxon>Uroviricota</taxon>
        <taxon>Caudoviricetes</taxon>
        <taxon>Casjensviridae</taxon>
        <taxon>Jacunavirus</taxon>
        <taxon>Jacunavirus JC01</taxon>
    </lineage>
</organism>
<dbReference type="SMART" id="SM00482">
    <property type="entry name" value="POLAc"/>
    <property type="match status" value="1"/>
</dbReference>
<dbReference type="RefSeq" id="YP_009998556.1">
    <property type="nucleotide sequence ID" value="NC_052989.1"/>
</dbReference>
<dbReference type="InterPro" id="IPR043502">
    <property type="entry name" value="DNA/RNA_pol_sf"/>
</dbReference>
<keyword evidence="1" id="KW-0235">DNA replication</keyword>
<evidence type="ECO:0000256" key="1">
    <source>
        <dbReference type="ARBA" id="ARBA00022705"/>
    </source>
</evidence>
<dbReference type="Gene3D" id="1.10.150.20">
    <property type="entry name" value="5' to 3' exonuclease, C-terminal subdomain"/>
    <property type="match status" value="1"/>
</dbReference>
<dbReference type="EMBL" id="MT330372">
    <property type="protein sequence ID" value="QJI52226.1"/>
    <property type="molecule type" value="Genomic_DNA"/>
</dbReference>
<dbReference type="GO" id="GO:0039693">
    <property type="term" value="P:viral DNA genome replication"/>
    <property type="evidence" value="ECO:0007669"/>
    <property type="project" value="UniProtKB-KW"/>
</dbReference>
<keyword evidence="2" id="KW-1194">Viral DNA replication</keyword>
<dbReference type="GO" id="GO:0006261">
    <property type="term" value="P:DNA-templated DNA replication"/>
    <property type="evidence" value="ECO:0007669"/>
    <property type="project" value="InterPro"/>
</dbReference>
<keyword evidence="5" id="KW-1185">Reference proteome</keyword>
<dbReference type="Gene3D" id="3.30.70.370">
    <property type="match status" value="1"/>
</dbReference>
<dbReference type="Pfam" id="PF00476">
    <property type="entry name" value="DNA_pol_A"/>
    <property type="match status" value="1"/>
</dbReference>